<name>A0A6J8D9L2_MYTCO</name>
<dbReference type="Proteomes" id="UP000507470">
    <property type="component" value="Unassembled WGS sequence"/>
</dbReference>
<sequence length="235" mass="27293">MFQYNFSSDSDRGIPIYVKKELKAVEVNTDSKFKEYVWVKINLKDKDKLLMSCISRHKSPSSDKTNYDNSNELLINDSRLEVTRAENAKSNGKTFWKYVNSKRKSISGISELHTKVNGAEFIASTDNEKAEVLADFFSGLFTLELDNPVDSSKRYCDGFSSEESRRHMEQLARICCNNHQKIFENRLDTYWIDNPMKLDYTFEYGHHTSRGTGKYNTMAEETIEKNTEEQQPLRS</sequence>
<dbReference type="EMBL" id="CACVKT020007119">
    <property type="protein sequence ID" value="CAC5405383.1"/>
    <property type="molecule type" value="Genomic_DNA"/>
</dbReference>
<proteinExistence type="predicted"/>
<gene>
    <name evidence="1" type="ORF">MCOR_39085</name>
</gene>
<reference evidence="1 2" key="1">
    <citation type="submission" date="2020-06" db="EMBL/GenBank/DDBJ databases">
        <authorList>
            <person name="Li R."/>
            <person name="Bekaert M."/>
        </authorList>
    </citation>
    <scope>NUCLEOTIDE SEQUENCE [LARGE SCALE GENOMIC DNA]</scope>
    <source>
        <strain evidence="2">wild</strain>
    </source>
</reference>
<dbReference type="OrthoDB" id="6274754at2759"/>
<organism evidence="1 2">
    <name type="scientific">Mytilus coruscus</name>
    <name type="common">Sea mussel</name>
    <dbReference type="NCBI Taxonomy" id="42192"/>
    <lineage>
        <taxon>Eukaryota</taxon>
        <taxon>Metazoa</taxon>
        <taxon>Spiralia</taxon>
        <taxon>Lophotrochozoa</taxon>
        <taxon>Mollusca</taxon>
        <taxon>Bivalvia</taxon>
        <taxon>Autobranchia</taxon>
        <taxon>Pteriomorphia</taxon>
        <taxon>Mytilida</taxon>
        <taxon>Mytiloidea</taxon>
        <taxon>Mytilidae</taxon>
        <taxon>Mytilinae</taxon>
        <taxon>Mytilus</taxon>
    </lineage>
</organism>
<keyword evidence="2" id="KW-1185">Reference proteome</keyword>
<protein>
    <submittedName>
        <fullName evidence="1">Uncharacterized protein</fullName>
    </submittedName>
</protein>
<dbReference type="AlphaFoldDB" id="A0A6J8D9L2"/>
<evidence type="ECO:0000313" key="1">
    <source>
        <dbReference type="EMBL" id="CAC5405383.1"/>
    </source>
</evidence>
<evidence type="ECO:0000313" key="2">
    <source>
        <dbReference type="Proteomes" id="UP000507470"/>
    </source>
</evidence>
<accession>A0A6J8D9L2</accession>